<gene>
    <name evidence="2" type="ORF">SAMN05421790_103121</name>
</gene>
<dbReference type="EMBL" id="FTOD01000003">
    <property type="protein sequence ID" value="SIS61921.1"/>
    <property type="molecule type" value="Genomic_DNA"/>
</dbReference>
<evidence type="ECO:0000256" key="1">
    <source>
        <dbReference type="SAM" id="Phobius"/>
    </source>
</evidence>
<evidence type="ECO:0008006" key="4">
    <source>
        <dbReference type="Google" id="ProtNLM"/>
    </source>
</evidence>
<keyword evidence="3" id="KW-1185">Reference proteome</keyword>
<feature type="transmembrane region" description="Helical" evidence="1">
    <location>
        <begin position="20"/>
        <end position="49"/>
    </location>
</feature>
<sequence>MASFFTLVRKHGLKLALTTFLGIAASYAVIYGGILILFLIFLMMIGGVASFEDSLTPEAMFGFGVIGVILLILAYLVIIAVSYLVQSFTMGGIYGMGKEVLLENRSEIGTFFSQGFRYMWRLTGQYLLFCLCWAPLYFFMIFPFAIASELIGEWVVFILLPFLAVFFFLVIALFLHAPAILVRDDLRVLESMKRTFRLFFSSSFGSVCLSTLLAGVAGLVVNVAFLLVAGLIIGFCILLQFLVHEGFVVLTMVAGIPLGLAYMVIVLPLSMAVACLLILYRYERIRPNDLPQAA</sequence>
<keyword evidence="1" id="KW-1133">Transmembrane helix</keyword>
<reference evidence="3" key="1">
    <citation type="submission" date="2017-01" db="EMBL/GenBank/DDBJ databases">
        <authorList>
            <person name="Varghese N."/>
            <person name="Submissions S."/>
        </authorList>
    </citation>
    <scope>NUCLEOTIDE SEQUENCE [LARGE SCALE GENOMIC DNA]</scope>
    <source>
        <strain evidence="3">DSM 45196</strain>
    </source>
</reference>
<keyword evidence="1" id="KW-0472">Membrane</keyword>
<dbReference type="RefSeq" id="WP_040387351.1">
    <property type="nucleotide sequence ID" value="NZ_CP048103.1"/>
</dbReference>
<organism evidence="2 3">
    <name type="scientific">Kroppenstedtia eburnea</name>
    <dbReference type="NCBI Taxonomy" id="714067"/>
    <lineage>
        <taxon>Bacteria</taxon>
        <taxon>Bacillati</taxon>
        <taxon>Bacillota</taxon>
        <taxon>Bacilli</taxon>
        <taxon>Bacillales</taxon>
        <taxon>Thermoactinomycetaceae</taxon>
        <taxon>Kroppenstedtia</taxon>
    </lineage>
</organism>
<evidence type="ECO:0000313" key="2">
    <source>
        <dbReference type="EMBL" id="SIS61921.1"/>
    </source>
</evidence>
<keyword evidence="1" id="KW-0812">Transmembrane</keyword>
<feature type="transmembrane region" description="Helical" evidence="1">
    <location>
        <begin position="223"/>
        <end position="243"/>
    </location>
</feature>
<dbReference type="Proteomes" id="UP000186795">
    <property type="component" value="Unassembled WGS sequence"/>
</dbReference>
<dbReference type="OrthoDB" id="2989525at2"/>
<feature type="transmembrane region" description="Helical" evidence="1">
    <location>
        <begin position="154"/>
        <end position="175"/>
    </location>
</feature>
<feature type="transmembrane region" description="Helical" evidence="1">
    <location>
        <begin position="255"/>
        <end position="280"/>
    </location>
</feature>
<accession>A0A1N7KJX2</accession>
<evidence type="ECO:0000313" key="3">
    <source>
        <dbReference type="Proteomes" id="UP000186795"/>
    </source>
</evidence>
<dbReference type="AlphaFoldDB" id="A0A1N7KJX2"/>
<feature type="transmembrane region" description="Helical" evidence="1">
    <location>
        <begin position="61"/>
        <end position="85"/>
    </location>
</feature>
<feature type="transmembrane region" description="Helical" evidence="1">
    <location>
        <begin position="196"/>
        <end position="217"/>
    </location>
</feature>
<protein>
    <recommendedName>
        <fullName evidence="4">Membrane domain of glycerophosphoryl diester phosphodiesterase</fullName>
    </recommendedName>
</protein>
<proteinExistence type="predicted"/>
<feature type="transmembrane region" description="Helical" evidence="1">
    <location>
        <begin position="126"/>
        <end position="148"/>
    </location>
</feature>
<name>A0A1N7KJX2_9BACL</name>